<evidence type="ECO:0000256" key="21">
    <source>
        <dbReference type="ARBA" id="ARBA00049966"/>
    </source>
</evidence>
<dbReference type="PANTHER" id="PTHR30474">
    <property type="entry name" value="CELL CYCLE PROTEIN"/>
    <property type="match status" value="1"/>
</dbReference>
<evidence type="ECO:0000256" key="18">
    <source>
        <dbReference type="ARBA" id="ARBA00041418"/>
    </source>
</evidence>
<dbReference type="InterPro" id="IPR013437">
    <property type="entry name" value="FtsW"/>
</dbReference>
<keyword evidence="25" id="KW-1185">Reference proteome</keyword>
<evidence type="ECO:0000256" key="3">
    <source>
        <dbReference type="ARBA" id="ARBA00022475"/>
    </source>
</evidence>
<evidence type="ECO:0000256" key="1">
    <source>
        <dbReference type="ARBA" id="ARBA00004651"/>
    </source>
</evidence>
<evidence type="ECO:0000256" key="6">
    <source>
        <dbReference type="ARBA" id="ARBA00022679"/>
    </source>
</evidence>
<dbReference type="GO" id="GO:0051301">
    <property type="term" value="P:cell division"/>
    <property type="evidence" value="ECO:0007669"/>
    <property type="project" value="UniProtKB-KW"/>
</dbReference>
<dbReference type="GO" id="GO:0008955">
    <property type="term" value="F:peptidoglycan glycosyltransferase activity"/>
    <property type="evidence" value="ECO:0007669"/>
    <property type="project" value="UniProtKB-EC"/>
</dbReference>
<feature type="transmembrane region" description="Helical" evidence="23">
    <location>
        <begin position="176"/>
        <end position="205"/>
    </location>
</feature>
<keyword evidence="8" id="KW-0133">Cell shape</keyword>
<feature type="transmembrane region" description="Helical" evidence="23">
    <location>
        <begin position="329"/>
        <end position="351"/>
    </location>
</feature>
<comment type="pathway">
    <text evidence="2">Cell wall biogenesis; peptidoglycan biosynthesis.</text>
</comment>
<feature type="compositionally biased region" description="Gly residues" evidence="22">
    <location>
        <begin position="428"/>
        <end position="437"/>
    </location>
</feature>
<dbReference type="KEGG" id="rain:Rai3103_11770"/>
<feature type="transmembrane region" description="Helical" evidence="23">
    <location>
        <begin position="71"/>
        <end position="94"/>
    </location>
</feature>
<keyword evidence="4" id="KW-0132">Cell division</keyword>
<dbReference type="RefSeq" id="WP_153572763.1">
    <property type="nucleotide sequence ID" value="NZ_CP045725.1"/>
</dbReference>
<keyword evidence="6" id="KW-0808">Transferase</keyword>
<keyword evidence="3" id="KW-1003">Cell membrane</keyword>
<dbReference type="AlphaFoldDB" id="A0A5Q2FFE4"/>
<accession>A0A5Q2FFE4</accession>
<evidence type="ECO:0000256" key="20">
    <source>
        <dbReference type="ARBA" id="ARBA00049902"/>
    </source>
</evidence>
<evidence type="ECO:0000256" key="12">
    <source>
        <dbReference type="ARBA" id="ARBA00023306"/>
    </source>
</evidence>
<evidence type="ECO:0000256" key="9">
    <source>
        <dbReference type="ARBA" id="ARBA00022984"/>
    </source>
</evidence>
<evidence type="ECO:0000256" key="5">
    <source>
        <dbReference type="ARBA" id="ARBA00022676"/>
    </source>
</evidence>
<proteinExistence type="inferred from homology"/>
<evidence type="ECO:0000256" key="14">
    <source>
        <dbReference type="ARBA" id="ARBA00032370"/>
    </source>
</evidence>
<feature type="transmembrane region" description="Helical" evidence="23">
    <location>
        <begin position="289"/>
        <end position="317"/>
    </location>
</feature>
<dbReference type="NCBIfam" id="TIGR02614">
    <property type="entry name" value="ftsW"/>
    <property type="match status" value="1"/>
</dbReference>
<name>A0A5Q2FFE4_9ACTN</name>
<dbReference type="InterPro" id="IPR018365">
    <property type="entry name" value="Cell_cycle_FtsW-rel_CS"/>
</dbReference>
<keyword evidence="12" id="KW-0131">Cell cycle</keyword>
<evidence type="ECO:0000256" key="11">
    <source>
        <dbReference type="ARBA" id="ARBA00023136"/>
    </source>
</evidence>
<dbReference type="EMBL" id="CP045725">
    <property type="protein sequence ID" value="QGF24234.1"/>
    <property type="molecule type" value="Genomic_DNA"/>
</dbReference>
<keyword evidence="9" id="KW-0573">Peptidoglycan synthesis</keyword>
<feature type="region of interest" description="Disordered" evidence="22">
    <location>
        <begin position="419"/>
        <end position="449"/>
    </location>
</feature>
<dbReference type="GO" id="GO:0071555">
    <property type="term" value="P:cell wall organization"/>
    <property type="evidence" value="ECO:0007669"/>
    <property type="project" value="UniProtKB-KW"/>
</dbReference>
<keyword evidence="7 23" id="KW-0812">Transmembrane</keyword>
<dbReference type="GO" id="GO:0005886">
    <property type="term" value="C:plasma membrane"/>
    <property type="evidence" value="ECO:0007669"/>
    <property type="project" value="UniProtKB-SubCell"/>
</dbReference>
<protein>
    <recommendedName>
        <fullName evidence="17">Probable peptidoglycan glycosyltransferase FtsW</fullName>
        <ecNumber evidence="19">2.4.99.28</ecNumber>
    </recommendedName>
    <alternativeName>
        <fullName evidence="18">Cell division protein FtsW</fullName>
    </alternativeName>
    <alternativeName>
        <fullName evidence="15">Cell wall polymerase</fullName>
    </alternativeName>
    <alternativeName>
        <fullName evidence="14">Peptidoglycan polymerase</fullName>
    </alternativeName>
</protein>
<evidence type="ECO:0000256" key="4">
    <source>
        <dbReference type="ARBA" id="ARBA00022618"/>
    </source>
</evidence>
<dbReference type="GO" id="GO:0032153">
    <property type="term" value="C:cell division site"/>
    <property type="evidence" value="ECO:0007669"/>
    <property type="project" value="TreeGrafter"/>
</dbReference>
<comment type="catalytic activity">
    <reaction evidence="20">
        <text>[GlcNAc-(1-&gt;4)-Mur2Ac(oyl-L-Ala-gamma-D-Glu-L-Lys-D-Ala-D-Ala)](n)-di-trans,octa-cis-undecaprenyl diphosphate + beta-D-GlcNAc-(1-&gt;4)-Mur2Ac(oyl-L-Ala-gamma-D-Glu-L-Lys-D-Ala-D-Ala)-di-trans,octa-cis-undecaprenyl diphosphate = [GlcNAc-(1-&gt;4)-Mur2Ac(oyl-L-Ala-gamma-D-Glu-L-Lys-D-Ala-D-Ala)](n+1)-di-trans,octa-cis-undecaprenyl diphosphate + di-trans,octa-cis-undecaprenyl diphosphate + H(+)</text>
        <dbReference type="Rhea" id="RHEA:23708"/>
        <dbReference type="Rhea" id="RHEA-COMP:9602"/>
        <dbReference type="Rhea" id="RHEA-COMP:9603"/>
        <dbReference type="ChEBI" id="CHEBI:15378"/>
        <dbReference type="ChEBI" id="CHEBI:58405"/>
        <dbReference type="ChEBI" id="CHEBI:60033"/>
        <dbReference type="ChEBI" id="CHEBI:78435"/>
        <dbReference type="EC" id="2.4.99.28"/>
    </reaction>
</comment>
<dbReference type="PROSITE" id="PS00428">
    <property type="entry name" value="FTSW_RODA_SPOVE"/>
    <property type="match status" value="1"/>
</dbReference>
<evidence type="ECO:0000256" key="10">
    <source>
        <dbReference type="ARBA" id="ARBA00022989"/>
    </source>
</evidence>
<keyword evidence="11 23" id="KW-0472">Membrane</keyword>
<dbReference type="PANTHER" id="PTHR30474:SF2">
    <property type="entry name" value="PEPTIDOGLYCAN GLYCOSYLTRANSFERASE FTSW-RELATED"/>
    <property type="match status" value="1"/>
</dbReference>
<dbReference type="GO" id="GO:0008360">
    <property type="term" value="P:regulation of cell shape"/>
    <property type="evidence" value="ECO:0007669"/>
    <property type="project" value="UniProtKB-KW"/>
</dbReference>
<comment type="similarity">
    <text evidence="16">Belongs to the SEDS family. FtsW subfamily.</text>
</comment>
<dbReference type="Pfam" id="PF01098">
    <property type="entry name" value="FTSW_RODA_SPOVE"/>
    <property type="match status" value="1"/>
</dbReference>
<keyword evidence="5" id="KW-0328">Glycosyltransferase</keyword>
<reference evidence="24 25" key="1">
    <citation type="submission" date="2019-10" db="EMBL/GenBank/DDBJ databases">
        <title>Genomic analysis of Raineyella sp. CBA3103.</title>
        <authorList>
            <person name="Roh S.W."/>
        </authorList>
    </citation>
    <scope>NUCLEOTIDE SEQUENCE [LARGE SCALE GENOMIC DNA]</scope>
    <source>
        <strain evidence="24 25">CBA3103</strain>
    </source>
</reference>
<dbReference type="GO" id="GO:0015648">
    <property type="term" value="F:lipid-linked peptidoglycan transporter activity"/>
    <property type="evidence" value="ECO:0007669"/>
    <property type="project" value="TreeGrafter"/>
</dbReference>
<evidence type="ECO:0000256" key="19">
    <source>
        <dbReference type="ARBA" id="ARBA00044770"/>
    </source>
</evidence>
<feature type="compositionally biased region" description="Basic residues" evidence="22">
    <location>
        <begin position="440"/>
        <end position="449"/>
    </location>
</feature>
<organism evidence="24 25">
    <name type="scientific">Raineyella fluvialis</name>
    <dbReference type="NCBI Taxonomy" id="2662261"/>
    <lineage>
        <taxon>Bacteria</taxon>
        <taxon>Bacillati</taxon>
        <taxon>Actinomycetota</taxon>
        <taxon>Actinomycetes</taxon>
        <taxon>Propionibacteriales</taxon>
        <taxon>Propionibacteriaceae</taxon>
        <taxon>Raineyella</taxon>
    </lineage>
</organism>
<evidence type="ECO:0000256" key="15">
    <source>
        <dbReference type="ARBA" id="ARBA00033270"/>
    </source>
</evidence>
<dbReference type="GO" id="GO:0009252">
    <property type="term" value="P:peptidoglycan biosynthetic process"/>
    <property type="evidence" value="ECO:0007669"/>
    <property type="project" value="UniProtKB-KW"/>
</dbReference>
<feature type="transmembrane region" description="Helical" evidence="23">
    <location>
        <begin position="211"/>
        <end position="229"/>
    </location>
</feature>
<evidence type="ECO:0000256" key="7">
    <source>
        <dbReference type="ARBA" id="ARBA00022692"/>
    </source>
</evidence>
<comment type="subcellular location">
    <subcellularLocation>
        <location evidence="1">Cell membrane</location>
        <topology evidence="1">Multi-pass membrane protein</topology>
    </subcellularLocation>
</comment>
<evidence type="ECO:0000313" key="24">
    <source>
        <dbReference type="EMBL" id="QGF24234.1"/>
    </source>
</evidence>
<evidence type="ECO:0000256" key="17">
    <source>
        <dbReference type="ARBA" id="ARBA00041185"/>
    </source>
</evidence>
<evidence type="ECO:0000256" key="16">
    <source>
        <dbReference type="ARBA" id="ARBA00038053"/>
    </source>
</evidence>
<dbReference type="Proteomes" id="UP000386847">
    <property type="component" value="Chromosome"/>
</dbReference>
<evidence type="ECO:0000256" key="22">
    <source>
        <dbReference type="SAM" id="MobiDB-lite"/>
    </source>
</evidence>
<evidence type="ECO:0000256" key="2">
    <source>
        <dbReference type="ARBA" id="ARBA00004752"/>
    </source>
</evidence>
<evidence type="ECO:0000256" key="13">
    <source>
        <dbReference type="ARBA" id="ARBA00023316"/>
    </source>
</evidence>
<feature type="transmembrane region" description="Helical" evidence="23">
    <location>
        <begin position="100"/>
        <end position="121"/>
    </location>
</feature>
<gene>
    <name evidence="24" type="primary">ftsW</name>
    <name evidence="24" type="ORF">Rai3103_11770</name>
</gene>
<dbReference type="InterPro" id="IPR001182">
    <property type="entry name" value="FtsW/RodA"/>
</dbReference>
<feature type="transmembrane region" description="Helical" evidence="23">
    <location>
        <begin position="35"/>
        <end position="59"/>
    </location>
</feature>
<keyword evidence="13" id="KW-0961">Cell wall biogenesis/degradation</keyword>
<sequence length="449" mass="47775">MAIDTRNLADETRDWVADTTATVRGWLDHPRASQALLLTSVALLLFMGSMMVLSASSVLSYTKNNGNSYQIFLRQAAFILGGLVLAAGLSALPPERTRRISILLVLTSFVGLLLTFTNLGLTVNGNRNWLALGPFTGQPSEFAKLAIVWWGAQVLADHDRELDQLRRLLPYLSVSGLLIALTMLQGDLGSSVVMAAIIATVLWVAGVPLKIFAGIAGLAGGVVGILIATTPYRMMRLVAFLRPQSGVTDANYQSMMGTYALASGGWWGLGLGASRQKWGGLPEAHTDYILAVIGEELGLFGTLSIVALFALLGWAGIRIMRRSVRPYQRYLAAGATGWIIFQAYVNIAVVLRAWPVMGVPLPFISAGGSAVVATLMAVGLLMACARAEPGAVAERERRARARAHQHNIGRVSAVVDGRAAPLESTSGRTGGRGGATPGGRRQKGTGRTR</sequence>
<feature type="transmembrane region" description="Helical" evidence="23">
    <location>
        <begin position="363"/>
        <end position="385"/>
    </location>
</feature>
<comment type="function">
    <text evidence="21">Peptidoglycan polymerase that is essential for cell division.</text>
</comment>
<evidence type="ECO:0000256" key="8">
    <source>
        <dbReference type="ARBA" id="ARBA00022960"/>
    </source>
</evidence>
<dbReference type="EC" id="2.4.99.28" evidence="19"/>
<keyword evidence="10 23" id="KW-1133">Transmembrane helix</keyword>
<evidence type="ECO:0000313" key="25">
    <source>
        <dbReference type="Proteomes" id="UP000386847"/>
    </source>
</evidence>
<evidence type="ECO:0000256" key="23">
    <source>
        <dbReference type="SAM" id="Phobius"/>
    </source>
</evidence>